<keyword evidence="3" id="KW-1185">Reference proteome</keyword>
<evidence type="ECO:0000313" key="2">
    <source>
        <dbReference type="EMBL" id="ORZ31919.1"/>
    </source>
</evidence>
<dbReference type="AlphaFoldDB" id="A0A1Y2HBH4"/>
<protein>
    <submittedName>
        <fullName evidence="2">Uncharacterized protein</fullName>
    </submittedName>
</protein>
<feature type="compositionally biased region" description="Polar residues" evidence="1">
    <location>
        <begin position="12"/>
        <end position="27"/>
    </location>
</feature>
<feature type="region of interest" description="Disordered" evidence="1">
    <location>
        <begin position="143"/>
        <end position="216"/>
    </location>
</feature>
<evidence type="ECO:0000313" key="3">
    <source>
        <dbReference type="Proteomes" id="UP000193411"/>
    </source>
</evidence>
<feature type="compositionally biased region" description="Basic residues" evidence="1">
    <location>
        <begin position="780"/>
        <end position="794"/>
    </location>
</feature>
<feature type="non-terminal residue" evidence="2">
    <location>
        <position position="794"/>
    </location>
</feature>
<accession>A0A1Y2HBH4</accession>
<feature type="region of interest" description="Disordered" evidence="1">
    <location>
        <begin position="742"/>
        <end position="794"/>
    </location>
</feature>
<comment type="caution">
    <text evidence="2">The sequence shown here is derived from an EMBL/GenBank/DDBJ whole genome shotgun (WGS) entry which is preliminary data.</text>
</comment>
<organism evidence="2 3">
    <name type="scientific">Catenaria anguillulae PL171</name>
    <dbReference type="NCBI Taxonomy" id="765915"/>
    <lineage>
        <taxon>Eukaryota</taxon>
        <taxon>Fungi</taxon>
        <taxon>Fungi incertae sedis</taxon>
        <taxon>Blastocladiomycota</taxon>
        <taxon>Blastocladiomycetes</taxon>
        <taxon>Blastocladiales</taxon>
        <taxon>Catenariaceae</taxon>
        <taxon>Catenaria</taxon>
    </lineage>
</organism>
<feature type="compositionally biased region" description="Low complexity" evidence="1">
    <location>
        <begin position="754"/>
        <end position="770"/>
    </location>
</feature>
<feature type="compositionally biased region" description="Pro residues" evidence="1">
    <location>
        <begin position="410"/>
        <end position="421"/>
    </location>
</feature>
<dbReference type="Proteomes" id="UP000193411">
    <property type="component" value="Unassembled WGS sequence"/>
</dbReference>
<feature type="compositionally biased region" description="Low complexity" evidence="1">
    <location>
        <begin position="178"/>
        <end position="196"/>
    </location>
</feature>
<reference evidence="2 3" key="1">
    <citation type="submission" date="2016-07" db="EMBL/GenBank/DDBJ databases">
        <title>Pervasive Adenine N6-methylation of Active Genes in Fungi.</title>
        <authorList>
            <consortium name="DOE Joint Genome Institute"/>
            <person name="Mondo S.J."/>
            <person name="Dannebaum R.O."/>
            <person name="Kuo R.C."/>
            <person name="Labutti K."/>
            <person name="Haridas S."/>
            <person name="Kuo A."/>
            <person name="Salamov A."/>
            <person name="Ahrendt S.R."/>
            <person name="Lipzen A."/>
            <person name="Sullivan W."/>
            <person name="Andreopoulos W.B."/>
            <person name="Clum A."/>
            <person name="Lindquist E."/>
            <person name="Daum C."/>
            <person name="Ramamoorthy G.K."/>
            <person name="Gryganskyi A."/>
            <person name="Culley D."/>
            <person name="Magnuson J.K."/>
            <person name="James T.Y."/>
            <person name="O'Malley M.A."/>
            <person name="Stajich J.E."/>
            <person name="Spatafora J.W."/>
            <person name="Visel A."/>
            <person name="Grigoriev I.V."/>
        </authorList>
    </citation>
    <scope>NUCLEOTIDE SEQUENCE [LARGE SCALE GENOMIC DNA]</scope>
    <source>
        <strain evidence="2 3">PL171</strain>
    </source>
</reference>
<dbReference type="InterPro" id="IPR051425">
    <property type="entry name" value="Formin_Homology"/>
</dbReference>
<dbReference type="EMBL" id="MCFL01000053">
    <property type="protein sequence ID" value="ORZ31919.1"/>
    <property type="molecule type" value="Genomic_DNA"/>
</dbReference>
<feature type="compositionally biased region" description="Pro residues" evidence="1">
    <location>
        <begin position="742"/>
        <end position="753"/>
    </location>
</feature>
<dbReference type="PANTHER" id="PTHR45725:SF1">
    <property type="entry name" value="DISHEVELLED ASSOCIATED ACTIVATOR OF MORPHOGENESIS, ISOFORM D"/>
    <property type="match status" value="1"/>
</dbReference>
<feature type="compositionally biased region" description="Low complexity" evidence="1">
    <location>
        <begin position="400"/>
        <end position="409"/>
    </location>
</feature>
<feature type="compositionally biased region" description="Pro residues" evidence="1">
    <location>
        <begin position="338"/>
        <end position="348"/>
    </location>
</feature>
<proteinExistence type="predicted"/>
<gene>
    <name evidence="2" type="ORF">BCR44DRAFT_1441335</name>
</gene>
<feature type="region of interest" description="Disordered" evidence="1">
    <location>
        <begin position="1"/>
        <end position="40"/>
    </location>
</feature>
<evidence type="ECO:0000256" key="1">
    <source>
        <dbReference type="SAM" id="MobiDB-lite"/>
    </source>
</evidence>
<feature type="region of interest" description="Disordered" evidence="1">
    <location>
        <begin position="332"/>
        <end position="421"/>
    </location>
</feature>
<dbReference type="PANTHER" id="PTHR45725">
    <property type="entry name" value="FORMIN HOMOLOGY 2 FAMILY MEMBER"/>
    <property type="match status" value="1"/>
</dbReference>
<sequence length="794" mass="85997">MHSDETVRNRSKSMSSHGNLSSTMDPQNQEHRHQPRHPTPLDQSLALRLAARLPIPKLNVDCQPSSWLDTYDHACNVIRVPHSVRFQAVLAHAEPKIAQWLLTLQPPADLASERAWTEFYRPRIISRLGVSAPNEVRISDRPREPVTILVSDDDESASDDSDEVSAGSDPLSCNDNQSLPQHSSSPSPSPLRATSPPLMPPLSPSPQTSPVHPSRSVLFTPSRYRHLPPPPRAAFAPLSSVYVAPKHVRVQPDHPSDELVDIVIDETAVLQVEAEQAGYFGEYGFGYDPYAAVTWPSYPYHSGYAPPPHHQAGYYHQHLGLPPSLYHPGMEWEEYSDVPPPPPPPPQHQRPKPPTHQRPQPPKSATAREATRSPVLDLPLRQNKRRKLSPESISPGATKSAGSSTSLPSTLPPRPSARPPPIAAQALLQTSTSSTFPIPSTVRIHILRGISALQHHTGPGIWSTAASQSTFTLEWVTNCPCSSKLKSLLNQRCILPKTSNPGVDTNPDPAGRLWLLLPRASSTPTALYFAHSKPLTSAQLESRVNTLIKANALLAAHIAATGGHMWLWLEDDVARVPSVTDARWVNGLVFPVFIKMRAPAADAKGKDEYRTVNVAYLEGKRVVVNNYSRIGVAVGMPATKFFVRREVASADREQIEYPMLLVRQSWEKNGVGAGDVVVVHPAPSVAGPAKLVSVGGVEQGNAEVTEMEVDEVMDGLMGMEPAPETMVAIAVATAPAADGLPRLPPLPRIPPPVQAAAAPPAGPGLAAGTGSVNMDGLSKTQRKKLRKKLAAAQS</sequence>
<name>A0A1Y2HBH4_9FUNG</name>
<feature type="compositionally biased region" description="Acidic residues" evidence="1">
    <location>
        <begin position="151"/>
        <end position="163"/>
    </location>
</feature>